<dbReference type="GO" id="GO:0022904">
    <property type="term" value="P:respiratory electron transport chain"/>
    <property type="evidence" value="ECO:0007669"/>
    <property type="project" value="TreeGrafter"/>
</dbReference>
<evidence type="ECO:0000313" key="9">
    <source>
        <dbReference type="EMBL" id="QFI37667.1"/>
    </source>
</evidence>
<proteinExistence type="inferred from homology"/>
<dbReference type="EMBL" id="CP044399">
    <property type="protein sequence ID" value="QFI37667.1"/>
    <property type="molecule type" value="Genomic_DNA"/>
</dbReference>
<feature type="transmembrane region" description="Helical" evidence="7">
    <location>
        <begin position="373"/>
        <end position="395"/>
    </location>
</feature>
<evidence type="ECO:0000256" key="4">
    <source>
        <dbReference type="ARBA" id="ARBA00022989"/>
    </source>
</evidence>
<comment type="subcellular location">
    <subcellularLocation>
        <location evidence="1">Membrane</location>
        <topology evidence="1">Multi-pass membrane protein</topology>
    </subcellularLocation>
</comment>
<dbReference type="GO" id="GO:0015990">
    <property type="term" value="P:electron transport coupled proton transport"/>
    <property type="evidence" value="ECO:0007669"/>
    <property type="project" value="TreeGrafter"/>
</dbReference>
<evidence type="ECO:0000259" key="8">
    <source>
        <dbReference type="PROSITE" id="PS50855"/>
    </source>
</evidence>
<keyword evidence="5 7" id="KW-0472">Membrane</keyword>
<dbReference type="GO" id="GO:0016020">
    <property type="term" value="C:membrane"/>
    <property type="evidence" value="ECO:0007669"/>
    <property type="project" value="UniProtKB-SubCell"/>
</dbReference>
<feature type="transmembrane region" description="Helical" evidence="7">
    <location>
        <begin position="12"/>
        <end position="36"/>
    </location>
</feature>
<dbReference type="InterPro" id="IPR023616">
    <property type="entry name" value="Cyt_c_oxase-like_su1_dom"/>
</dbReference>
<dbReference type="Gene3D" id="1.20.210.10">
    <property type="entry name" value="Cytochrome c oxidase-like, subunit I domain"/>
    <property type="match status" value="1"/>
</dbReference>
<dbReference type="PANTHER" id="PTHR10422">
    <property type="entry name" value="CYTOCHROME C OXIDASE SUBUNIT 1"/>
    <property type="match status" value="1"/>
</dbReference>
<feature type="transmembrane region" description="Helical" evidence="7">
    <location>
        <begin position="262"/>
        <end position="286"/>
    </location>
</feature>
<evidence type="ECO:0000256" key="3">
    <source>
        <dbReference type="ARBA" id="ARBA00022692"/>
    </source>
</evidence>
<dbReference type="InterPro" id="IPR000883">
    <property type="entry name" value="Cyt_C_Oxase_1"/>
</dbReference>
<protein>
    <submittedName>
        <fullName evidence="9">Cytochrome oxidase</fullName>
    </submittedName>
</protein>
<dbReference type="PROSITE" id="PS50855">
    <property type="entry name" value="COX1"/>
    <property type="match status" value="1"/>
</dbReference>
<dbReference type="GO" id="GO:0004129">
    <property type="term" value="F:cytochrome-c oxidase activity"/>
    <property type="evidence" value="ECO:0007669"/>
    <property type="project" value="InterPro"/>
</dbReference>
<dbReference type="GO" id="GO:0020037">
    <property type="term" value="F:heme binding"/>
    <property type="evidence" value="ECO:0007669"/>
    <property type="project" value="InterPro"/>
</dbReference>
<feature type="transmembrane region" description="Helical" evidence="7">
    <location>
        <begin position="89"/>
        <end position="111"/>
    </location>
</feature>
<feature type="transmembrane region" description="Helical" evidence="7">
    <location>
        <begin position="428"/>
        <end position="450"/>
    </location>
</feature>
<evidence type="ECO:0000256" key="1">
    <source>
        <dbReference type="ARBA" id="ARBA00004141"/>
    </source>
</evidence>
<gene>
    <name evidence="9" type="ORF">FR932_07310</name>
</gene>
<dbReference type="OrthoDB" id="9806838at2"/>
<dbReference type="InterPro" id="IPR036927">
    <property type="entry name" value="Cyt_c_oxase-like_su1_sf"/>
</dbReference>
<dbReference type="RefSeq" id="WP_019440109.1">
    <property type="nucleotide sequence ID" value="NZ_ALOE01000006.1"/>
</dbReference>
<dbReference type="Proteomes" id="UP000327424">
    <property type="component" value="Chromosome"/>
</dbReference>
<feature type="domain" description="Cytochrome oxidase subunit I profile" evidence="8">
    <location>
        <begin position="1"/>
        <end position="465"/>
    </location>
</feature>
<keyword evidence="2 6" id="KW-0679">Respiratory chain</keyword>
<dbReference type="Pfam" id="PF00115">
    <property type="entry name" value="COX1"/>
    <property type="match status" value="1"/>
</dbReference>
<dbReference type="InterPro" id="IPR023615">
    <property type="entry name" value="Cyt_c_Oxase_su1_BS"/>
</dbReference>
<feature type="transmembrane region" description="Helical" evidence="7">
    <location>
        <begin position="200"/>
        <end position="220"/>
    </location>
</feature>
<dbReference type="AlphaFoldDB" id="A0A5J6WI53"/>
<feature type="transmembrane region" description="Helical" evidence="7">
    <location>
        <begin position="123"/>
        <end position="145"/>
    </location>
</feature>
<name>A0A5J6WI53_MORMI</name>
<evidence type="ECO:0000256" key="5">
    <source>
        <dbReference type="ARBA" id="ARBA00023136"/>
    </source>
</evidence>
<reference evidence="9 10" key="1">
    <citation type="submission" date="2019-09" db="EMBL/GenBank/DDBJ databases">
        <title>Hybrid Assembly of the complete Genome of the Deep-Sea Bacterium Moritella marina from long Nanopore and Illumina reads.</title>
        <authorList>
            <person name="Magin S."/>
            <person name="Georgoulis A."/>
            <person name="Papadimitriou K."/>
            <person name="Iliakis G."/>
            <person name="Vorgias C.E."/>
        </authorList>
    </citation>
    <scope>NUCLEOTIDE SEQUENCE [LARGE SCALE GENOMIC DNA]</scope>
    <source>
        <strain evidence="9 10">MP-1</strain>
    </source>
</reference>
<comment type="similarity">
    <text evidence="6">Belongs to the heme-copper respiratory oxidase family.</text>
</comment>
<sequence>MYENEEKLTKAFVIAAIIWGVIGMCMGLMAALQLYLPQLNFANEYINFGKIRPLHTNAIIFGLVCNFIIGLSLYIVAKTSVVNLVSKGLSWFLFWGWQITLVIGLISIALGYTSTKEYAEFEWPIDIAIVVLWLTFGYIFFGTLAKRKTKHIFVSNWFSGGVIIVIGLIYLINNLAIPVYAFKGYSIFSGASDALVQWWWGHNAVGFLLTAGFVGTNYYFIPKLVNRPIYSYRLSLITFWGLIGFYTWAGTHHLLFTSVPSWIQNIGVVMSILLWIPSWAGAFNAWMTCTSNKEELKTNPVVWFFLSSIAYYALATFEGPLMAIRWFNMIAHNTSWVIGHVHSGALGWVGMTCIATFYYFIPKLYKKELYSYGLVKVHFVLAHIGVLFYIVSLWIGGIGQGVKSLSLTESGSLTYSFVDILRFMEPYMLGRAIGGALFILGMLVMVYNLIMTVNKPQKVVIEGAY</sequence>
<accession>A0A5J6WI53</accession>
<feature type="transmembrane region" description="Helical" evidence="7">
    <location>
        <begin position="56"/>
        <end position="77"/>
    </location>
</feature>
<keyword evidence="6" id="KW-0349">Heme</keyword>
<feature type="transmembrane region" description="Helical" evidence="7">
    <location>
        <begin position="298"/>
        <end position="317"/>
    </location>
</feature>
<feature type="transmembrane region" description="Helical" evidence="7">
    <location>
        <begin position="337"/>
        <end position="361"/>
    </location>
</feature>
<dbReference type="PANTHER" id="PTHR10422:SF29">
    <property type="entry name" value="CYTOCHROME C OXIDASE SUBUNIT 1 HOMOLOG, BACTEROID"/>
    <property type="match status" value="1"/>
</dbReference>
<keyword evidence="3 6" id="KW-0812">Transmembrane</keyword>
<evidence type="ECO:0000256" key="6">
    <source>
        <dbReference type="RuleBase" id="RU000370"/>
    </source>
</evidence>
<evidence type="ECO:0000256" key="2">
    <source>
        <dbReference type="ARBA" id="ARBA00022660"/>
    </source>
</evidence>
<dbReference type="KEGG" id="mmaa:FR932_07310"/>
<dbReference type="SUPFAM" id="SSF81442">
    <property type="entry name" value="Cytochrome c oxidase subunit I-like"/>
    <property type="match status" value="1"/>
</dbReference>
<dbReference type="UniPathway" id="UPA00705"/>
<organism evidence="9 10">
    <name type="scientific">Moritella marina ATCC 15381</name>
    <dbReference type="NCBI Taxonomy" id="1202962"/>
    <lineage>
        <taxon>Bacteria</taxon>
        <taxon>Pseudomonadati</taxon>
        <taxon>Pseudomonadota</taxon>
        <taxon>Gammaproteobacteria</taxon>
        <taxon>Alteromonadales</taxon>
        <taxon>Moritellaceae</taxon>
        <taxon>Moritella</taxon>
    </lineage>
</organism>
<keyword evidence="6" id="KW-0479">Metal-binding</keyword>
<keyword evidence="4 7" id="KW-1133">Transmembrane helix</keyword>
<dbReference type="PROSITE" id="PS00077">
    <property type="entry name" value="COX1_CUB"/>
    <property type="match status" value="1"/>
</dbReference>
<keyword evidence="6" id="KW-0813">Transport</keyword>
<keyword evidence="6" id="KW-0408">Iron</keyword>
<keyword evidence="10" id="KW-1185">Reference proteome</keyword>
<evidence type="ECO:0000256" key="7">
    <source>
        <dbReference type="SAM" id="Phobius"/>
    </source>
</evidence>
<dbReference type="GO" id="GO:0006119">
    <property type="term" value="P:oxidative phosphorylation"/>
    <property type="evidence" value="ECO:0007669"/>
    <property type="project" value="UniProtKB-UniPathway"/>
</dbReference>
<feature type="transmembrane region" description="Helical" evidence="7">
    <location>
        <begin position="232"/>
        <end position="250"/>
    </location>
</feature>
<feature type="transmembrane region" description="Helical" evidence="7">
    <location>
        <begin position="157"/>
        <end position="180"/>
    </location>
</feature>
<keyword evidence="6" id="KW-0249">Electron transport</keyword>
<evidence type="ECO:0000313" key="10">
    <source>
        <dbReference type="Proteomes" id="UP000327424"/>
    </source>
</evidence>